<accession>A0A3M0B771</accession>
<gene>
    <name evidence="3" type="ORF">CLV39_1284</name>
</gene>
<dbReference type="EMBL" id="REFO01000013">
    <property type="protein sequence ID" value="RMA93223.1"/>
    <property type="molecule type" value="Genomic_DNA"/>
</dbReference>
<dbReference type="InterPro" id="IPR000160">
    <property type="entry name" value="GGDEF_dom"/>
</dbReference>
<dbReference type="PROSITE" id="PS50887">
    <property type="entry name" value="GGDEF"/>
    <property type="match status" value="1"/>
</dbReference>
<dbReference type="PANTHER" id="PTHR45138:SF6">
    <property type="entry name" value="DIGUANYLATE CYCLASE DGCN"/>
    <property type="match status" value="1"/>
</dbReference>
<dbReference type="InterPro" id="IPR043128">
    <property type="entry name" value="Rev_trsase/Diguanyl_cyclase"/>
</dbReference>
<dbReference type="GO" id="GO:0052621">
    <property type="term" value="F:diguanylate cyclase activity"/>
    <property type="evidence" value="ECO:0007669"/>
    <property type="project" value="UniProtKB-EC"/>
</dbReference>
<dbReference type="InterPro" id="IPR029787">
    <property type="entry name" value="Nucleotide_cyclase"/>
</dbReference>
<dbReference type="GO" id="GO:1902201">
    <property type="term" value="P:negative regulation of bacterial-type flagellum-dependent cell motility"/>
    <property type="evidence" value="ECO:0007669"/>
    <property type="project" value="TreeGrafter"/>
</dbReference>
<comment type="caution">
    <text evidence="3">The sequence shown here is derived from an EMBL/GenBank/DDBJ whole genome shotgun (WGS) entry which is preliminary data.</text>
</comment>
<dbReference type="InterPro" id="IPR050469">
    <property type="entry name" value="Diguanylate_Cyclase"/>
</dbReference>
<evidence type="ECO:0000313" key="3">
    <source>
        <dbReference type="EMBL" id="RMA93223.1"/>
    </source>
</evidence>
<dbReference type="GO" id="GO:0005886">
    <property type="term" value="C:plasma membrane"/>
    <property type="evidence" value="ECO:0007669"/>
    <property type="project" value="TreeGrafter"/>
</dbReference>
<reference evidence="3 4" key="1">
    <citation type="submission" date="2018-10" db="EMBL/GenBank/DDBJ databases">
        <title>Genomic Encyclopedia of Archaeal and Bacterial Type Strains, Phase II (KMG-II): from individual species to whole genera.</title>
        <authorList>
            <person name="Goeker M."/>
        </authorList>
    </citation>
    <scope>NUCLEOTIDE SEQUENCE [LARGE SCALE GENOMIC DNA]</scope>
    <source>
        <strain evidence="3 4">VM1</strain>
    </source>
</reference>
<evidence type="ECO:0000259" key="2">
    <source>
        <dbReference type="PROSITE" id="PS50887"/>
    </source>
</evidence>
<evidence type="ECO:0000313" key="4">
    <source>
        <dbReference type="Proteomes" id="UP000280842"/>
    </source>
</evidence>
<dbReference type="Gene3D" id="3.30.70.270">
    <property type="match status" value="1"/>
</dbReference>
<dbReference type="SUPFAM" id="SSF55073">
    <property type="entry name" value="Nucleotide cyclase"/>
    <property type="match status" value="1"/>
</dbReference>
<dbReference type="GO" id="GO:0043709">
    <property type="term" value="P:cell adhesion involved in single-species biofilm formation"/>
    <property type="evidence" value="ECO:0007669"/>
    <property type="project" value="TreeGrafter"/>
</dbReference>
<dbReference type="Pfam" id="PF00990">
    <property type="entry name" value="GGDEF"/>
    <property type="match status" value="1"/>
</dbReference>
<name>A0A3M0B771_9AQUI</name>
<feature type="domain" description="GGDEF" evidence="2">
    <location>
        <begin position="71"/>
        <end position="203"/>
    </location>
</feature>
<sequence>MREEIKIKILENLLEEITKRYDYFISKQEEKYKETYEKAVKDSLTGLYNRFYFLDTLRRSIIRTKRKRKREKVFIIFVDLDNFKPINDYFGHIEGDKVLKEVAKILKENFREYDIVSRFGGDEFLVLFVGEELPIDRVEKIKKIVEDKFKKYHLSFSYGISVYPDDIKEKNLYTDNIIKKLLKIADERMYKMKEEKKEKSRNT</sequence>
<proteinExistence type="predicted"/>
<dbReference type="CDD" id="cd01949">
    <property type="entry name" value="GGDEF"/>
    <property type="match status" value="1"/>
</dbReference>
<dbReference type="RefSeq" id="WP_121923397.1">
    <property type="nucleotide sequence ID" value="NZ_REFO01000013.1"/>
</dbReference>
<protein>
    <recommendedName>
        <fullName evidence="1">diguanylate cyclase</fullName>
        <ecNumber evidence="1">2.7.7.65</ecNumber>
    </recommendedName>
</protein>
<evidence type="ECO:0000256" key="1">
    <source>
        <dbReference type="ARBA" id="ARBA00012528"/>
    </source>
</evidence>
<dbReference type="AlphaFoldDB" id="A0A3M0B771"/>
<organism evidence="3 4">
    <name type="scientific">Hydrogenothermus marinus</name>
    <dbReference type="NCBI Taxonomy" id="133270"/>
    <lineage>
        <taxon>Bacteria</taxon>
        <taxon>Pseudomonadati</taxon>
        <taxon>Aquificota</taxon>
        <taxon>Aquificia</taxon>
        <taxon>Aquificales</taxon>
        <taxon>Hydrogenothermaceae</taxon>
        <taxon>Hydrogenothermus</taxon>
    </lineage>
</organism>
<dbReference type="PANTHER" id="PTHR45138">
    <property type="entry name" value="REGULATORY COMPONENTS OF SENSORY TRANSDUCTION SYSTEM"/>
    <property type="match status" value="1"/>
</dbReference>
<dbReference type="Proteomes" id="UP000280842">
    <property type="component" value="Unassembled WGS sequence"/>
</dbReference>
<dbReference type="SMART" id="SM00267">
    <property type="entry name" value="GGDEF"/>
    <property type="match status" value="1"/>
</dbReference>
<keyword evidence="4" id="KW-1185">Reference proteome</keyword>
<dbReference type="OrthoDB" id="9783388at2"/>
<dbReference type="EC" id="2.7.7.65" evidence="1"/>
<dbReference type="NCBIfam" id="TIGR00254">
    <property type="entry name" value="GGDEF"/>
    <property type="match status" value="1"/>
</dbReference>